<feature type="compositionally biased region" description="Basic and acidic residues" evidence="1">
    <location>
        <begin position="23"/>
        <end position="47"/>
    </location>
</feature>
<name>A0ABU6R9Q0_9FABA</name>
<protein>
    <submittedName>
        <fullName evidence="2">Uncharacterized protein</fullName>
    </submittedName>
</protein>
<sequence length="68" mass="7594">YPGKGSNPPEPAHLTDGSCPKRAPQETDSRGGDRLRGNETGRSHGHEQQALLEEAEKRDQEFKKKLRN</sequence>
<dbReference type="Proteomes" id="UP001341840">
    <property type="component" value="Unassembled WGS sequence"/>
</dbReference>
<evidence type="ECO:0000313" key="3">
    <source>
        <dbReference type="Proteomes" id="UP001341840"/>
    </source>
</evidence>
<feature type="compositionally biased region" description="Basic and acidic residues" evidence="1">
    <location>
        <begin position="54"/>
        <end position="68"/>
    </location>
</feature>
<keyword evidence="3" id="KW-1185">Reference proteome</keyword>
<feature type="non-terminal residue" evidence="2">
    <location>
        <position position="68"/>
    </location>
</feature>
<feature type="region of interest" description="Disordered" evidence="1">
    <location>
        <begin position="1"/>
        <end position="68"/>
    </location>
</feature>
<proteinExistence type="predicted"/>
<evidence type="ECO:0000256" key="1">
    <source>
        <dbReference type="SAM" id="MobiDB-lite"/>
    </source>
</evidence>
<feature type="non-terminal residue" evidence="2">
    <location>
        <position position="1"/>
    </location>
</feature>
<accession>A0ABU6R9Q0</accession>
<gene>
    <name evidence="2" type="ORF">PIB30_023473</name>
</gene>
<evidence type="ECO:0000313" key="2">
    <source>
        <dbReference type="EMBL" id="MED6120710.1"/>
    </source>
</evidence>
<organism evidence="2 3">
    <name type="scientific">Stylosanthes scabra</name>
    <dbReference type="NCBI Taxonomy" id="79078"/>
    <lineage>
        <taxon>Eukaryota</taxon>
        <taxon>Viridiplantae</taxon>
        <taxon>Streptophyta</taxon>
        <taxon>Embryophyta</taxon>
        <taxon>Tracheophyta</taxon>
        <taxon>Spermatophyta</taxon>
        <taxon>Magnoliopsida</taxon>
        <taxon>eudicotyledons</taxon>
        <taxon>Gunneridae</taxon>
        <taxon>Pentapetalae</taxon>
        <taxon>rosids</taxon>
        <taxon>fabids</taxon>
        <taxon>Fabales</taxon>
        <taxon>Fabaceae</taxon>
        <taxon>Papilionoideae</taxon>
        <taxon>50 kb inversion clade</taxon>
        <taxon>dalbergioids sensu lato</taxon>
        <taxon>Dalbergieae</taxon>
        <taxon>Pterocarpus clade</taxon>
        <taxon>Stylosanthes</taxon>
    </lineage>
</organism>
<reference evidence="2 3" key="1">
    <citation type="journal article" date="2023" name="Plants (Basel)">
        <title>Bridging the Gap: Combining Genomics and Transcriptomics Approaches to Understand Stylosanthes scabra, an Orphan Legume from the Brazilian Caatinga.</title>
        <authorList>
            <person name="Ferreira-Neto J.R.C."/>
            <person name="da Silva M.D."/>
            <person name="Binneck E."/>
            <person name="de Melo N.F."/>
            <person name="da Silva R.H."/>
            <person name="de Melo A.L.T.M."/>
            <person name="Pandolfi V."/>
            <person name="Bustamante F.O."/>
            <person name="Brasileiro-Vidal A.C."/>
            <person name="Benko-Iseppon A.M."/>
        </authorList>
    </citation>
    <scope>NUCLEOTIDE SEQUENCE [LARGE SCALE GENOMIC DNA]</scope>
    <source>
        <tissue evidence="2">Leaves</tissue>
    </source>
</reference>
<dbReference type="EMBL" id="JASCZI010030290">
    <property type="protein sequence ID" value="MED6120710.1"/>
    <property type="molecule type" value="Genomic_DNA"/>
</dbReference>
<comment type="caution">
    <text evidence="2">The sequence shown here is derived from an EMBL/GenBank/DDBJ whole genome shotgun (WGS) entry which is preliminary data.</text>
</comment>